<feature type="transmembrane region" description="Helical" evidence="8">
    <location>
        <begin position="416"/>
        <end position="435"/>
    </location>
</feature>
<evidence type="ECO:0000313" key="11">
    <source>
        <dbReference type="Proteomes" id="UP001432995"/>
    </source>
</evidence>
<dbReference type="InterPro" id="IPR036259">
    <property type="entry name" value="MFS_trans_sf"/>
</dbReference>
<keyword evidence="3" id="KW-1003">Cell membrane</keyword>
<dbReference type="PROSITE" id="PS50850">
    <property type="entry name" value="MFS"/>
    <property type="match status" value="1"/>
</dbReference>
<dbReference type="Gene3D" id="1.20.1250.20">
    <property type="entry name" value="MFS general substrate transporter like domains"/>
    <property type="match status" value="2"/>
</dbReference>
<evidence type="ECO:0000256" key="1">
    <source>
        <dbReference type="ARBA" id="ARBA00004651"/>
    </source>
</evidence>
<dbReference type="PANTHER" id="PTHR43528">
    <property type="entry name" value="ALPHA-KETOGLUTARATE PERMEASE"/>
    <property type="match status" value="1"/>
</dbReference>
<keyword evidence="11" id="KW-1185">Reference proteome</keyword>
<keyword evidence="2" id="KW-0813">Transport</keyword>
<feature type="transmembrane region" description="Helical" evidence="8">
    <location>
        <begin position="348"/>
        <end position="372"/>
    </location>
</feature>
<evidence type="ECO:0000256" key="7">
    <source>
        <dbReference type="ARBA" id="ARBA00023136"/>
    </source>
</evidence>
<evidence type="ECO:0000256" key="5">
    <source>
        <dbReference type="ARBA" id="ARBA00022847"/>
    </source>
</evidence>
<evidence type="ECO:0000256" key="3">
    <source>
        <dbReference type="ARBA" id="ARBA00022475"/>
    </source>
</evidence>
<dbReference type="RefSeq" id="WP_350376926.1">
    <property type="nucleotide sequence ID" value="NZ_JBELQD010000001.1"/>
</dbReference>
<keyword evidence="5" id="KW-0769">Symport</keyword>
<feature type="transmembrane region" description="Helical" evidence="8">
    <location>
        <begin position="256"/>
        <end position="274"/>
    </location>
</feature>
<keyword evidence="7 8" id="KW-0472">Membrane</keyword>
<evidence type="ECO:0000313" key="10">
    <source>
        <dbReference type="EMBL" id="MER2286738.1"/>
    </source>
</evidence>
<feature type="transmembrane region" description="Helical" evidence="8">
    <location>
        <begin position="179"/>
        <end position="196"/>
    </location>
</feature>
<dbReference type="InterPro" id="IPR005829">
    <property type="entry name" value="Sugar_transporter_CS"/>
</dbReference>
<keyword evidence="4 8" id="KW-0812">Transmembrane</keyword>
<keyword evidence="6 8" id="KW-1133">Transmembrane helix</keyword>
<feature type="transmembrane region" description="Helical" evidence="8">
    <location>
        <begin position="70"/>
        <end position="91"/>
    </location>
</feature>
<feature type="transmembrane region" description="Helical" evidence="8">
    <location>
        <begin position="324"/>
        <end position="342"/>
    </location>
</feature>
<dbReference type="SUPFAM" id="SSF103473">
    <property type="entry name" value="MFS general substrate transporter"/>
    <property type="match status" value="1"/>
</dbReference>
<protein>
    <submittedName>
        <fullName evidence="10">MFS transporter</fullName>
    </submittedName>
</protein>
<evidence type="ECO:0000256" key="4">
    <source>
        <dbReference type="ARBA" id="ARBA00022692"/>
    </source>
</evidence>
<dbReference type="Pfam" id="PF00083">
    <property type="entry name" value="Sugar_tr"/>
    <property type="match status" value="2"/>
</dbReference>
<dbReference type="InterPro" id="IPR005828">
    <property type="entry name" value="MFS_sugar_transport-like"/>
</dbReference>
<name>A0ABV1QW50_9HYPH</name>
<dbReference type="InterPro" id="IPR051084">
    <property type="entry name" value="H+-coupled_symporters"/>
</dbReference>
<sequence length="449" mass="46317">MDAKTMDAKILDAKTTLPSGAAPHPALDRKAVGAVVLGNALEFYDFTVYAFFAKPIGEAFFPATDPTHSLLASLALFGVGYVMRPIGGALIGAFADRAGRKPAMLITIALMALGMLMLAACPSYAAIGGWAQVIVIAGRLIQGLALGGEVGPSTAYLLESAPPAKRGFVTSWQIASQGCAALFAGIVATILALIVGDQAMSAWGWRVMFALGLCVVPVGLVIRSHLPETGGAEEDPHAASSTVAVFGQLLREHGRLLGLTFLVIAASTVSNAVGTNMPVFAGATLGLSETAATAVPIALGLASVIFPLLGGWLADRFGRRPVMIWPRALILVLAVPAFAWVVSAPSAASVYAVTFLLSALSSINAAAVIVGIPEALPRAVRSAGLSIVYALSVSIFGGSTNYVINWLIATTGDRLAPAYYLAAFSLIGTIAAFLLPETRGRDLDAELEA</sequence>
<feature type="transmembrane region" description="Helical" evidence="8">
    <location>
        <begin position="103"/>
        <end position="127"/>
    </location>
</feature>
<dbReference type="Proteomes" id="UP001432995">
    <property type="component" value="Unassembled WGS sequence"/>
</dbReference>
<comment type="subcellular location">
    <subcellularLocation>
        <location evidence="1">Cell membrane</location>
        <topology evidence="1">Multi-pass membrane protein</topology>
    </subcellularLocation>
</comment>
<accession>A0ABV1QW50</accession>
<proteinExistence type="predicted"/>
<dbReference type="InterPro" id="IPR020846">
    <property type="entry name" value="MFS_dom"/>
</dbReference>
<feature type="transmembrane region" description="Helical" evidence="8">
    <location>
        <begin position="294"/>
        <end position="312"/>
    </location>
</feature>
<comment type="caution">
    <text evidence="10">The sequence shown here is derived from an EMBL/GenBank/DDBJ whole genome shotgun (WGS) entry which is preliminary data.</text>
</comment>
<gene>
    <name evidence="10" type="ORF">ABS770_00585</name>
</gene>
<evidence type="ECO:0000256" key="2">
    <source>
        <dbReference type="ARBA" id="ARBA00022448"/>
    </source>
</evidence>
<evidence type="ECO:0000256" key="6">
    <source>
        <dbReference type="ARBA" id="ARBA00022989"/>
    </source>
</evidence>
<evidence type="ECO:0000256" key="8">
    <source>
        <dbReference type="SAM" id="Phobius"/>
    </source>
</evidence>
<reference evidence="10" key="1">
    <citation type="submission" date="2024-06" db="EMBL/GenBank/DDBJ databases">
        <authorList>
            <person name="Campbell A.G."/>
        </authorList>
    </citation>
    <scope>NUCLEOTIDE SEQUENCE</scope>
    <source>
        <strain evidence="10">EM17</strain>
    </source>
</reference>
<feature type="transmembrane region" description="Helical" evidence="8">
    <location>
        <begin position="202"/>
        <end position="222"/>
    </location>
</feature>
<organism evidence="10 11">
    <name type="scientific">Methylobacterium brachiatum</name>
    <dbReference type="NCBI Taxonomy" id="269660"/>
    <lineage>
        <taxon>Bacteria</taxon>
        <taxon>Pseudomonadati</taxon>
        <taxon>Pseudomonadota</taxon>
        <taxon>Alphaproteobacteria</taxon>
        <taxon>Hyphomicrobiales</taxon>
        <taxon>Methylobacteriaceae</taxon>
        <taxon>Methylobacterium</taxon>
    </lineage>
</organism>
<feature type="transmembrane region" description="Helical" evidence="8">
    <location>
        <begin position="384"/>
        <end position="404"/>
    </location>
</feature>
<evidence type="ECO:0000259" key="9">
    <source>
        <dbReference type="PROSITE" id="PS50850"/>
    </source>
</evidence>
<dbReference type="EMBL" id="JBELQD010000001">
    <property type="protein sequence ID" value="MER2286738.1"/>
    <property type="molecule type" value="Genomic_DNA"/>
</dbReference>
<dbReference type="PANTHER" id="PTHR43528:SF3">
    <property type="entry name" value="CITRATE-PROTON SYMPORTER"/>
    <property type="match status" value="1"/>
</dbReference>
<feature type="domain" description="Major facilitator superfamily (MFS) profile" evidence="9">
    <location>
        <begin position="31"/>
        <end position="440"/>
    </location>
</feature>
<dbReference type="PROSITE" id="PS00217">
    <property type="entry name" value="SUGAR_TRANSPORT_2"/>
    <property type="match status" value="1"/>
</dbReference>
<dbReference type="PROSITE" id="PS00216">
    <property type="entry name" value="SUGAR_TRANSPORT_1"/>
    <property type="match status" value="1"/>
</dbReference>